<dbReference type="RefSeq" id="WP_218111070.1">
    <property type="nucleotide sequence ID" value="NZ_CP065383.1"/>
</dbReference>
<dbReference type="InterPro" id="IPR013783">
    <property type="entry name" value="Ig-like_fold"/>
</dbReference>
<dbReference type="Gene3D" id="2.60.40.10">
    <property type="entry name" value="Immunoglobulins"/>
    <property type="match status" value="1"/>
</dbReference>
<dbReference type="Gene3D" id="1.10.575.10">
    <property type="entry name" value="P1 Nuclease"/>
    <property type="match status" value="1"/>
</dbReference>
<dbReference type="InterPro" id="IPR022409">
    <property type="entry name" value="PKD/Chitinase_dom"/>
</dbReference>
<dbReference type="EMBL" id="CP065383">
    <property type="protein sequence ID" value="QPM68570.1"/>
    <property type="molecule type" value="Genomic_DNA"/>
</dbReference>
<dbReference type="CDD" id="cd00146">
    <property type="entry name" value="PKD"/>
    <property type="match status" value="1"/>
</dbReference>
<keyword evidence="1" id="KW-0812">Transmembrane</keyword>
<protein>
    <recommendedName>
        <fullName evidence="2">PKD domain-containing protein</fullName>
    </recommendedName>
</protein>
<evidence type="ECO:0000313" key="3">
    <source>
        <dbReference type="EMBL" id="QPM68570.1"/>
    </source>
</evidence>
<keyword evidence="1" id="KW-0472">Membrane</keyword>
<dbReference type="InterPro" id="IPR035986">
    <property type="entry name" value="PKD_dom_sf"/>
</dbReference>
<evidence type="ECO:0000259" key="2">
    <source>
        <dbReference type="PROSITE" id="PS50093"/>
    </source>
</evidence>
<feature type="domain" description="PKD" evidence="2">
    <location>
        <begin position="510"/>
        <end position="567"/>
    </location>
</feature>
<dbReference type="Proteomes" id="UP000594463">
    <property type="component" value="Chromosome"/>
</dbReference>
<reference evidence="3 4" key="1">
    <citation type="journal article" date="2021" name="Nat. Commun.">
        <title>Isolation of a member of the candidate phylum Atribacteria reveals a unique cell membrane structure.</title>
        <authorList>
            <person name="Taiki K."/>
            <person name="Nobu M.K."/>
            <person name="Kusada H."/>
            <person name="Meng X.-Y."/>
            <person name="Hosoki N."/>
            <person name="Uematsu K."/>
            <person name="Yoshioka H."/>
            <person name="Kamagata Y."/>
            <person name="Tamaki H."/>
        </authorList>
    </citation>
    <scope>NUCLEOTIDE SEQUENCE [LARGE SCALE GENOMIC DNA]</scope>
    <source>
        <strain evidence="3 4">RT761</strain>
    </source>
</reference>
<dbReference type="GO" id="GO:0016788">
    <property type="term" value="F:hydrolase activity, acting on ester bonds"/>
    <property type="evidence" value="ECO:0007669"/>
    <property type="project" value="InterPro"/>
</dbReference>
<evidence type="ECO:0000313" key="4">
    <source>
        <dbReference type="Proteomes" id="UP000594463"/>
    </source>
</evidence>
<dbReference type="SMART" id="SM00089">
    <property type="entry name" value="PKD"/>
    <property type="match status" value="1"/>
</dbReference>
<proteinExistence type="predicted"/>
<dbReference type="PROSITE" id="PS50093">
    <property type="entry name" value="PKD"/>
    <property type="match status" value="1"/>
</dbReference>
<dbReference type="Pfam" id="PF00801">
    <property type="entry name" value="PKD"/>
    <property type="match status" value="1"/>
</dbReference>
<dbReference type="SUPFAM" id="SSF48537">
    <property type="entry name" value="Phospholipase C/P1 nuclease"/>
    <property type="match status" value="1"/>
</dbReference>
<sequence length="717" mass="80986">MKLKWAFLIEVFLVVFMVASFSIPVFSYNNDNQARTMEGGPHRAINYYAIQSFLNNRRSDSIFNKYDFTNGSDLAGITVIQPGDWKDDILEGEREGKWYQWVVEGGYTADEPERYMSLRHFYDPLGVNQGANYLTDHVNEFMTSIIMGTNPKIDAKWWGALYSPYSIDEGKEFMILAFSSANLPVKEKLFAAAWRSLGETMHLLADMTVPAHVRNDSHPGVEWTQYITDKYRADPYEEFVDQKVVENCLGSPDSELVEVINQIPKNEDGFLNVLSLFDCVATYTNRNYFSLDTIAGIEKALGQAITNSNGMPEYPSPRLEDLETDGEGYYYRNDYFGKVYLVRMLYQEKFSLFGKLSLIPKPEIDDQCSLSQAQRLIPAAIYANEKLVEWFIPRIEVIIDSFILNEAGTDGREGIIKGRVVHSPSGMYDQPLLFTMPTDGMISMEINGEIFEIQPGAISIQKGVIEGKVQSVPAGTIKDLSLLVDIGGILVSSSDLKIYNLQMHPEKLDGLSKKKYGFYVQSDNPPSWVSYIWDFGDGRVEETSGTSLTHTYESEGEYQIRVQMKDSNTGKVLAITHGKAYISRQEESPEEVVVVTPKPTIIAEPTPIEVIPSPVVTQTPAPTPNEEAHRQQVLTEYRSIYPGYLSWFHKIGRVEVVANADEVGSDLYRVAYILWQIIEDGPRKGEEYKAVELDLNFNLGQLEADLGLMKKNLGLEE</sequence>
<organism evidence="3 4">
    <name type="scientific">Atribacter laminatus</name>
    <dbReference type="NCBI Taxonomy" id="2847778"/>
    <lineage>
        <taxon>Bacteria</taxon>
        <taxon>Pseudomonadati</taxon>
        <taxon>Atribacterota</taxon>
        <taxon>Atribacteria</taxon>
        <taxon>Atribacterales</taxon>
        <taxon>Atribacteraceae</taxon>
        <taxon>Atribacter</taxon>
    </lineage>
</organism>
<gene>
    <name evidence="3" type="ORF">RT761_01791</name>
</gene>
<dbReference type="InterPro" id="IPR000601">
    <property type="entry name" value="PKD_dom"/>
</dbReference>
<dbReference type="SUPFAM" id="SSF49299">
    <property type="entry name" value="PKD domain"/>
    <property type="match status" value="1"/>
</dbReference>
<dbReference type="KEGG" id="alam:RT761_01791"/>
<dbReference type="InterPro" id="IPR008947">
    <property type="entry name" value="PLipase_C/P1_nuclease_dom_sf"/>
</dbReference>
<evidence type="ECO:0000256" key="1">
    <source>
        <dbReference type="SAM" id="Phobius"/>
    </source>
</evidence>
<keyword evidence="4" id="KW-1185">Reference proteome</keyword>
<accession>A0A7T1AMC8</accession>
<keyword evidence="1" id="KW-1133">Transmembrane helix</keyword>
<feature type="transmembrane region" description="Helical" evidence="1">
    <location>
        <begin position="7"/>
        <end position="28"/>
    </location>
</feature>
<dbReference type="AlphaFoldDB" id="A0A7T1AMC8"/>
<name>A0A7T1AMC8_ATRLM</name>